<feature type="binding site" evidence="7">
    <location>
        <position position="223"/>
    </location>
    <ligand>
        <name>substrate</name>
    </ligand>
</feature>
<dbReference type="EMBL" id="MCFG01000209">
    <property type="protein sequence ID" value="ORX78460.1"/>
    <property type="molecule type" value="Genomic_DNA"/>
</dbReference>
<feature type="binding site" evidence="8">
    <location>
        <position position="28"/>
    </location>
    <ligand>
        <name>Mg(2+)</name>
        <dbReference type="ChEBI" id="CHEBI:18420"/>
    </ligand>
</feature>
<keyword evidence="8" id="KW-0479">Metal-binding</keyword>
<dbReference type="GO" id="GO:0005737">
    <property type="term" value="C:cytoplasm"/>
    <property type="evidence" value="ECO:0007669"/>
    <property type="project" value="TreeGrafter"/>
</dbReference>
<dbReference type="Gene3D" id="3.40.50.1000">
    <property type="entry name" value="HAD superfamily/HAD-like"/>
    <property type="match status" value="2"/>
</dbReference>
<dbReference type="NCBIfam" id="TIGR01460">
    <property type="entry name" value="HAD-SF-IIA"/>
    <property type="match status" value="1"/>
</dbReference>
<dbReference type="STRING" id="1754192.A0A1Y1WY29"/>
<protein>
    <recommendedName>
        <fullName evidence="4 5">4-nitrophenylphosphatase</fullName>
        <shortName evidence="5">PNPPase</shortName>
        <ecNumber evidence="3 5">3.1.3.41</ecNumber>
    </recommendedName>
</protein>
<feature type="active site" description="Nucleophile" evidence="6">
    <location>
        <position position="28"/>
    </location>
</feature>
<feature type="active site" description="Proton donor" evidence="6">
    <location>
        <position position="30"/>
    </location>
</feature>
<keyword evidence="1 5" id="KW-0378">Hydrolase</keyword>
<dbReference type="FunFam" id="3.40.50.1000:FF:000039">
    <property type="entry name" value="Phosphoglycolate phosphatase"/>
    <property type="match status" value="1"/>
</dbReference>
<keyword evidence="8" id="KW-0460">Magnesium</keyword>
<keyword evidence="10" id="KW-1185">Reference proteome</keyword>
<gene>
    <name evidence="9" type="ORF">BCR32DRAFT_235037</name>
</gene>
<reference evidence="9 10" key="2">
    <citation type="submission" date="2016-08" db="EMBL/GenBank/DDBJ databases">
        <title>Pervasive Adenine N6-methylation of Active Genes in Fungi.</title>
        <authorList>
            <consortium name="DOE Joint Genome Institute"/>
            <person name="Mondo S.J."/>
            <person name="Dannebaum R.O."/>
            <person name="Kuo R.C."/>
            <person name="Labutti K."/>
            <person name="Haridas S."/>
            <person name="Kuo A."/>
            <person name="Salamov A."/>
            <person name="Ahrendt S.R."/>
            <person name="Lipzen A."/>
            <person name="Sullivan W."/>
            <person name="Andreopoulos W.B."/>
            <person name="Clum A."/>
            <person name="Lindquist E."/>
            <person name="Daum C."/>
            <person name="Ramamoorthy G.K."/>
            <person name="Gryganskyi A."/>
            <person name="Culley D."/>
            <person name="Magnuson J.K."/>
            <person name="James T.Y."/>
            <person name="O'Malley M.A."/>
            <person name="Stajich J.E."/>
            <person name="Spatafora J.W."/>
            <person name="Visel A."/>
            <person name="Grigoriev I.V."/>
        </authorList>
    </citation>
    <scope>NUCLEOTIDE SEQUENCE [LARGE SCALE GENOMIC DNA]</scope>
    <source>
        <strain evidence="9 10">S4</strain>
    </source>
</reference>
<dbReference type="GO" id="GO:0004035">
    <property type="term" value="F:alkaline phosphatase activity"/>
    <property type="evidence" value="ECO:0007669"/>
    <property type="project" value="TreeGrafter"/>
</dbReference>
<comment type="catalytic activity">
    <reaction evidence="2 5">
        <text>4-nitrophenyl phosphate + H2O = 4-nitrophenol + phosphate + H(+)</text>
        <dbReference type="Rhea" id="RHEA:21664"/>
        <dbReference type="ChEBI" id="CHEBI:15377"/>
        <dbReference type="ChEBI" id="CHEBI:15378"/>
        <dbReference type="ChEBI" id="CHEBI:43474"/>
        <dbReference type="ChEBI" id="CHEBI:57917"/>
        <dbReference type="ChEBI" id="CHEBI:61146"/>
        <dbReference type="EC" id="3.1.3.41"/>
    </reaction>
</comment>
<dbReference type="InterPro" id="IPR006349">
    <property type="entry name" value="PGP_euk"/>
</dbReference>
<evidence type="ECO:0000256" key="5">
    <source>
        <dbReference type="PIRNR" id="PIRNR000915"/>
    </source>
</evidence>
<evidence type="ECO:0000256" key="4">
    <source>
        <dbReference type="ARBA" id="ARBA00069197"/>
    </source>
</evidence>
<dbReference type="GO" id="GO:0046872">
    <property type="term" value="F:metal ion binding"/>
    <property type="evidence" value="ECO:0007669"/>
    <property type="project" value="UniProtKB-KW"/>
</dbReference>
<sequence>MSDIVPKKLETSEDKVNFINSFDTFLFDCDGVIWHASTVLEGVREVLHTLKKMGKRVIYVTNNSSKSRATYLKKFQNLDLPATIDDIFSSAVAAAFYVKHFVNIKDDEKIYVVGGEGICRELEEQGVHWCGSDLDNKPISEEEFTEIQPDPKVKAVMFGFDVNINYRKFARAFTYLNSNPDCLFLATNTDMTYPTKYLLFPGTGSLINTLIAGTKRTPTILGKPTTNMMDCIIQKFNLDRSRTCMVGDRLITDIAFGKNSNLTTLLVLTGVTTEEAMNESKDIKPDYYISSLGDLHA</sequence>
<evidence type="ECO:0000256" key="3">
    <source>
        <dbReference type="ARBA" id="ARBA00066659"/>
    </source>
</evidence>
<comment type="caution">
    <text evidence="9">The sequence shown here is derived from an EMBL/GenBank/DDBJ whole genome shotgun (WGS) entry which is preliminary data.</text>
</comment>
<dbReference type="EC" id="3.1.3.41" evidence="3 5"/>
<dbReference type="NCBIfam" id="TIGR01452">
    <property type="entry name" value="PGP_euk"/>
    <property type="match status" value="1"/>
</dbReference>
<dbReference type="InterPro" id="IPR036412">
    <property type="entry name" value="HAD-like_sf"/>
</dbReference>
<dbReference type="GO" id="GO:0008967">
    <property type="term" value="F:phosphoglycolate phosphatase activity"/>
    <property type="evidence" value="ECO:0007669"/>
    <property type="project" value="TreeGrafter"/>
</dbReference>
<name>A0A1Y1WY29_9FUNG</name>
<dbReference type="AlphaFoldDB" id="A0A1Y1WY29"/>
<organism evidence="9 10">
    <name type="scientific">Anaeromyces robustus</name>
    <dbReference type="NCBI Taxonomy" id="1754192"/>
    <lineage>
        <taxon>Eukaryota</taxon>
        <taxon>Fungi</taxon>
        <taxon>Fungi incertae sedis</taxon>
        <taxon>Chytridiomycota</taxon>
        <taxon>Chytridiomycota incertae sedis</taxon>
        <taxon>Neocallimastigomycetes</taxon>
        <taxon>Neocallimastigales</taxon>
        <taxon>Neocallimastigaceae</taxon>
        <taxon>Anaeromyces</taxon>
    </lineage>
</organism>
<dbReference type="Pfam" id="PF13242">
    <property type="entry name" value="Hydrolase_like"/>
    <property type="match status" value="1"/>
</dbReference>
<dbReference type="Pfam" id="PF13344">
    <property type="entry name" value="Hydrolase_6"/>
    <property type="match status" value="1"/>
</dbReference>
<reference evidence="9 10" key="1">
    <citation type="submission" date="2016-08" db="EMBL/GenBank/DDBJ databases">
        <title>A Parts List for Fungal Cellulosomes Revealed by Comparative Genomics.</title>
        <authorList>
            <consortium name="DOE Joint Genome Institute"/>
            <person name="Haitjema C.H."/>
            <person name="Gilmore S.P."/>
            <person name="Henske J.K."/>
            <person name="Solomon K.V."/>
            <person name="De Groot R."/>
            <person name="Kuo A."/>
            <person name="Mondo S.J."/>
            <person name="Salamov A.A."/>
            <person name="Labutti K."/>
            <person name="Zhao Z."/>
            <person name="Chiniquy J."/>
            <person name="Barry K."/>
            <person name="Brewer H.M."/>
            <person name="Purvine S.O."/>
            <person name="Wright A.T."/>
            <person name="Boxma B."/>
            <person name="Van Alen T."/>
            <person name="Hackstein J.H."/>
            <person name="Baker S.E."/>
            <person name="Grigoriev I.V."/>
            <person name="O'Malley M.A."/>
        </authorList>
    </citation>
    <scope>NUCLEOTIDE SEQUENCE [LARGE SCALE GENOMIC DNA]</scope>
    <source>
        <strain evidence="9 10">S4</strain>
    </source>
</reference>
<evidence type="ECO:0000256" key="6">
    <source>
        <dbReference type="PIRSR" id="PIRSR000915-1"/>
    </source>
</evidence>
<evidence type="ECO:0000256" key="2">
    <source>
        <dbReference type="ARBA" id="ARBA00050247"/>
    </source>
</evidence>
<proteinExistence type="predicted"/>
<feature type="binding site" evidence="8">
    <location>
        <position position="248"/>
    </location>
    <ligand>
        <name>Mg(2+)</name>
        <dbReference type="ChEBI" id="CHEBI:18420"/>
    </ligand>
</feature>
<evidence type="ECO:0000256" key="8">
    <source>
        <dbReference type="PIRSR" id="PIRSR000915-3"/>
    </source>
</evidence>
<evidence type="ECO:0000256" key="7">
    <source>
        <dbReference type="PIRSR" id="PIRSR000915-2"/>
    </source>
</evidence>
<dbReference type="InterPro" id="IPR006357">
    <property type="entry name" value="HAD-SF_hydro_IIA"/>
</dbReference>
<accession>A0A1Y1WY29</accession>
<comment type="cofactor">
    <cofactor evidence="8">
        <name>Mg(2+)</name>
        <dbReference type="ChEBI" id="CHEBI:18420"/>
    </cofactor>
    <text evidence="8">Divalent metal ions. Mg(2+) is the most effective.</text>
</comment>
<evidence type="ECO:0000313" key="10">
    <source>
        <dbReference type="Proteomes" id="UP000193944"/>
    </source>
</evidence>
<dbReference type="PANTHER" id="PTHR19288">
    <property type="entry name" value="4-NITROPHENYLPHOSPHATASE-RELATED"/>
    <property type="match status" value="1"/>
</dbReference>
<evidence type="ECO:0000256" key="1">
    <source>
        <dbReference type="ARBA" id="ARBA00022801"/>
    </source>
</evidence>
<dbReference type="InterPro" id="IPR023214">
    <property type="entry name" value="HAD_sf"/>
</dbReference>
<dbReference type="SUPFAM" id="SSF56784">
    <property type="entry name" value="HAD-like"/>
    <property type="match status" value="1"/>
</dbReference>
<dbReference type="OrthoDB" id="413953at2759"/>
<feature type="binding site" evidence="8">
    <location>
        <position position="30"/>
    </location>
    <ligand>
        <name>Mg(2+)</name>
        <dbReference type="ChEBI" id="CHEBI:18420"/>
    </ligand>
</feature>
<dbReference type="Proteomes" id="UP000193944">
    <property type="component" value="Unassembled WGS sequence"/>
</dbReference>
<dbReference type="PANTHER" id="PTHR19288:SF46">
    <property type="entry name" value="HALOACID DEHALOGENASE-LIKE HYDROLASE DOMAIN-CONTAINING PROTEIN 2"/>
    <property type="match status" value="1"/>
</dbReference>
<evidence type="ECO:0000313" key="9">
    <source>
        <dbReference type="EMBL" id="ORX78460.1"/>
    </source>
</evidence>
<dbReference type="PIRSF" id="PIRSF000915">
    <property type="entry name" value="PGP-type_phosphatase"/>
    <property type="match status" value="1"/>
</dbReference>